<gene>
    <name evidence="1" type="ORF">FC694_14800</name>
</gene>
<dbReference type="Proteomes" id="UP000306037">
    <property type="component" value="Unassembled WGS sequence"/>
</dbReference>
<evidence type="ECO:0000313" key="1">
    <source>
        <dbReference type="EMBL" id="TKH15609.1"/>
    </source>
</evidence>
<reference evidence="1 2" key="1">
    <citation type="journal article" date="2019" name="Environ. Microbiol.">
        <title>An active ?-lactamase is a part of an orchestrated cell wall stress resistance network of Bacillus subtilis and related rhizosphere species.</title>
        <authorList>
            <person name="Bucher T."/>
            <person name="Keren-Paz A."/>
            <person name="Hausser J."/>
            <person name="Olender T."/>
            <person name="Cytryn E."/>
            <person name="Kolodkin-Gal I."/>
        </authorList>
    </citation>
    <scope>NUCLEOTIDE SEQUENCE [LARGE SCALE GENOMIC DNA]</scope>
    <source>
        <strain evidence="1 2">I71</strain>
    </source>
</reference>
<proteinExistence type="predicted"/>
<protein>
    <submittedName>
        <fullName evidence="1">Uncharacterized protein</fullName>
    </submittedName>
</protein>
<dbReference type="RefSeq" id="WP_137052255.1">
    <property type="nucleotide sequence ID" value="NZ_SZOM01000110.1"/>
</dbReference>
<dbReference type="AlphaFoldDB" id="A0A4U2MVZ9"/>
<sequence length="406" mass="47543">MKLVTIVYENEIGMIEEFNPNNLLRENKYDLDYFDFNNSSLSDFLDYLDFQDCEDYCYICAGSPNRLIKLINYLNKMTSTNIHLYNTNFEKLIGPYNLELNEYEDIDFNALPLPSNDRGTMQLENGISAMISGLYPNNLRNNLIKHLYVENLNLLTNINSTIFSNMALNSCIYIEQPFNEIPDEENYIYPIFESENIKSKIDNNEFVAISKNKLEEDIKYTIDTGEVFNSNFISGYIDYSIVSELAFNNNRLFIFEEGIYQDYLRNIKITSNINAGYQEIVIKLTAINKPENLTNVKTPIYNLYPFCIRMLNLLKSEKGVFITPYTTYKYPPKNNVSDFHVIGIIKDDLSVVYSIKTGQFYKVNEQFIYLLEAYLKDELDSKEIKMELQDNYDYTLKQFMELIKNA</sequence>
<comment type="caution">
    <text evidence="1">The sequence shown here is derived from an EMBL/GenBank/DDBJ whole genome shotgun (WGS) entry which is preliminary data.</text>
</comment>
<accession>A0A4U2MVZ9</accession>
<organism evidence="1 2">
    <name type="scientific">Bacillus wiedmannii</name>
    <dbReference type="NCBI Taxonomy" id="1890302"/>
    <lineage>
        <taxon>Bacteria</taxon>
        <taxon>Bacillati</taxon>
        <taxon>Bacillota</taxon>
        <taxon>Bacilli</taxon>
        <taxon>Bacillales</taxon>
        <taxon>Bacillaceae</taxon>
        <taxon>Bacillus</taxon>
        <taxon>Bacillus cereus group</taxon>
    </lineage>
</organism>
<evidence type="ECO:0000313" key="2">
    <source>
        <dbReference type="Proteomes" id="UP000306037"/>
    </source>
</evidence>
<dbReference type="EMBL" id="SZOM01000110">
    <property type="protein sequence ID" value="TKH15609.1"/>
    <property type="molecule type" value="Genomic_DNA"/>
</dbReference>
<name>A0A4U2MVZ9_9BACI</name>